<evidence type="ECO:0000256" key="4">
    <source>
        <dbReference type="ARBA" id="ARBA00023136"/>
    </source>
</evidence>
<evidence type="ECO:0000256" key="1">
    <source>
        <dbReference type="ARBA" id="ARBA00004141"/>
    </source>
</evidence>
<evidence type="ECO:0000313" key="6">
    <source>
        <dbReference type="EMBL" id="MBB5353018.1"/>
    </source>
</evidence>
<keyword evidence="2 5" id="KW-0812">Transmembrane</keyword>
<dbReference type="GO" id="GO:0016787">
    <property type="term" value="F:hydrolase activity"/>
    <property type="evidence" value="ECO:0007669"/>
    <property type="project" value="UniProtKB-KW"/>
</dbReference>
<dbReference type="AlphaFoldDB" id="A0A840VEE9"/>
<evidence type="ECO:0000256" key="5">
    <source>
        <dbReference type="SAM" id="Phobius"/>
    </source>
</evidence>
<comment type="subcellular location">
    <subcellularLocation>
        <location evidence="1">Membrane</location>
        <topology evidence="1">Multi-pass membrane protein</topology>
    </subcellularLocation>
</comment>
<evidence type="ECO:0000256" key="3">
    <source>
        <dbReference type="ARBA" id="ARBA00022989"/>
    </source>
</evidence>
<dbReference type="Pfam" id="PF04172">
    <property type="entry name" value="LrgB"/>
    <property type="match status" value="1"/>
</dbReference>
<keyword evidence="3 5" id="KW-1133">Transmembrane helix</keyword>
<dbReference type="PANTHER" id="PTHR30249">
    <property type="entry name" value="PUTATIVE SEROTONIN TRANSPORTER"/>
    <property type="match status" value="1"/>
</dbReference>
<feature type="transmembrane region" description="Helical" evidence="5">
    <location>
        <begin position="205"/>
        <end position="227"/>
    </location>
</feature>
<dbReference type="InterPro" id="IPR007300">
    <property type="entry name" value="CidB/LrgB"/>
</dbReference>
<proteinExistence type="predicted"/>
<dbReference type="GO" id="GO:0016020">
    <property type="term" value="C:membrane"/>
    <property type="evidence" value="ECO:0007669"/>
    <property type="project" value="UniProtKB-SubCell"/>
</dbReference>
<keyword evidence="6" id="KW-0378">Hydrolase</keyword>
<protein>
    <submittedName>
        <fullName evidence="6">Putative effector of murein hydrolase</fullName>
    </submittedName>
</protein>
<dbReference type="RefSeq" id="WP_184020527.1">
    <property type="nucleotide sequence ID" value="NZ_JACHFD010000019.1"/>
</dbReference>
<gene>
    <name evidence="6" type="ORF">HNR46_003271</name>
</gene>
<accession>A0A840VEE9</accession>
<evidence type="ECO:0000313" key="7">
    <source>
        <dbReference type="Proteomes" id="UP000557717"/>
    </source>
</evidence>
<dbReference type="Proteomes" id="UP000557717">
    <property type="component" value="Unassembled WGS sequence"/>
</dbReference>
<feature type="transmembrane region" description="Helical" evidence="5">
    <location>
        <begin position="93"/>
        <end position="118"/>
    </location>
</feature>
<feature type="transmembrane region" description="Helical" evidence="5">
    <location>
        <begin position="58"/>
        <end position="81"/>
    </location>
</feature>
<feature type="transmembrane region" description="Helical" evidence="5">
    <location>
        <begin position="32"/>
        <end position="52"/>
    </location>
</feature>
<organism evidence="6 7">
    <name type="scientific">Haloferula luteola</name>
    <dbReference type="NCBI Taxonomy" id="595692"/>
    <lineage>
        <taxon>Bacteria</taxon>
        <taxon>Pseudomonadati</taxon>
        <taxon>Verrucomicrobiota</taxon>
        <taxon>Verrucomicrobiia</taxon>
        <taxon>Verrucomicrobiales</taxon>
        <taxon>Verrucomicrobiaceae</taxon>
        <taxon>Haloferula</taxon>
    </lineage>
</organism>
<keyword evidence="7" id="KW-1185">Reference proteome</keyword>
<feature type="transmembrane region" description="Helical" evidence="5">
    <location>
        <begin position="151"/>
        <end position="170"/>
    </location>
</feature>
<comment type="caution">
    <text evidence="6">The sequence shown here is derived from an EMBL/GenBank/DDBJ whole genome shotgun (WGS) entry which is preliminary data.</text>
</comment>
<sequence>MLPIVPEAVYWAALTLGLYGGARWVHRRYPRWWASPLLVTWLGCAGVILALHAKYEDYLAGTRGLVLLLGPATVAFAVPIHRHREMVRRHWRVLGMGVVAGSLLAVGSSWLLAGWFGFSPDVRASLLPRSVTTPLAMAAASRIGGTPELTAGFTAVTGLFGAAVGELLLVRLPFRSSFARGALFGMGAHGAGVAKARELGAEEGVVASLVMILAGLLNVMGAAVYAAW</sequence>
<dbReference type="EMBL" id="JACHFD010000019">
    <property type="protein sequence ID" value="MBB5353018.1"/>
    <property type="molecule type" value="Genomic_DNA"/>
</dbReference>
<keyword evidence="4 5" id="KW-0472">Membrane</keyword>
<reference evidence="6 7" key="1">
    <citation type="submission" date="2020-08" db="EMBL/GenBank/DDBJ databases">
        <title>Genomic Encyclopedia of Type Strains, Phase IV (KMG-IV): sequencing the most valuable type-strain genomes for metagenomic binning, comparative biology and taxonomic classification.</title>
        <authorList>
            <person name="Goeker M."/>
        </authorList>
    </citation>
    <scope>NUCLEOTIDE SEQUENCE [LARGE SCALE GENOMIC DNA]</scope>
    <source>
        <strain evidence="6 7">YC6886</strain>
    </source>
</reference>
<name>A0A840VEE9_9BACT</name>
<dbReference type="PANTHER" id="PTHR30249:SF16">
    <property type="entry name" value="INNER MEMBRANE PROTEIN"/>
    <property type="match status" value="1"/>
</dbReference>
<evidence type="ECO:0000256" key="2">
    <source>
        <dbReference type="ARBA" id="ARBA00022692"/>
    </source>
</evidence>